<comment type="caution">
    <text evidence="1">The sequence shown here is derived from an EMBL/GenBank/DDBJ whole genome shotgun (WGS) entry which is preliminary data.</text>
</comment>
<name>A0AAD3CQR0_9STRA</name>
<dbReference type="SUPFAM" id="SSF52058">
    <property type="entry name" value="L domain-like"/>
    <property type="match status" value="1"/>
</dbReference>
<organism evidence="1 2">
    <name type="scientific">Chaetoceros tenuissimus</name>
    <dbReference type="NCBI Taxonomy" id="426638"/>
    <lineage>
        <taxon>Eukaryota</taxon>
        <taxon>Sar</taxon>
        <taxon>Stramenopiles</taxon>
        <taxon>Ochrophyta</taxon>
        <taxon>Bacillariophyta</taxon>
        <taxon>Coscinodiscophyceae</taxon>
        <taxon>Chaetocerotophycidae</taxon>
        <taxon>Chaetocerotales</taxon>
        <taxon>Chaetocerotaceae</taxon>
        <taxon>Chaetoceros</taxon>
    </lineage>
</organism>
<sequence>MRVQTEEWRRFVPGIRMYRGKKTYFYNGEILWDDENDCLLLHNEEVRRSWQVIIVLSGVEEIPWNAFRWCEKLEAVIMSDTVTSIEGNTFLDCKSLVFVRLSRNLEYIGDYTFQSCTSLKSIFIPPTCTEIGEEAFDGCAKLAIVNIPNHTQLGINVFDGTVIFYLWKLEPIFFDNIDMEKVYQWIKNVNTGYYALHRLCCSTYENEALPISEAIYQEVKEHGPKVLQEENALGITPLKYLEENPYLENIDEMELMKRYIAEKMGQVAD</sequence>
<evidence type="ECO:0000313" key="2">
    <source>
        <dbReference type="Proteomes" id="UP001054902"/>
    </source>
</evidence>
<dbReference type="Proteomes" id="UP001054902">
    <property type="component" value="Unassembled WGS sequence"/>
</dbReference>
<dbReference type="PANTHER" id="PTHR45661">
    <property type="entry name" value="SURFACE ANTIGEN"/>
    <property type="match status" value="1"/>
</dbReference>
<evidence type="ECO:0000313" key="1">
    <source>
        <dbReference type="EMBL" id="GFH50158.1"/>
    </source>
</evidence>
<dbReference type="InterPro" id="IPR053139">
    <property type="entry name" value="Surface_bspA-like"/>
</dbReference>
<dbReference type="Gene3D" id="3.80.10.10">
    <property type="entry name" value="Ribonuclease Inhibitor"/>
    <property type="match status" value="1"/>
</dbReference>
<dbReference type="AlphaFoldDB" id="A0AAD3CQR0"/>
<keyword evidence="2" id="KW-1185">Reference proteome</keyword>
<dbReference type="InterPro" id="IPR026906">
    <property type="entry name" value="LRR_5"/>
</dbReference>
<dbReference type="EMBL" id="BLLK01000038">
    <property type="protein sequence ID" value="GFH50158.1"/>
    <property type="molecule type" value="Genomic_DNA"/>
</dbReference>
<proteinExistence type="predicted"/>
<protein>
    <recommendedName>
        <fullName evidence="3">Leucine-rich repeat domain-containing protein</fullName>
    </recommendedName>
</protein>
<dbReference type="PANTHER" id="PTHR45661:SF3">
    <property type="entry name" value="IG-LIKE DOMAIN-CONTAINING PROTEIN"/>
    <property type="match status" value="1"/>
</dbReference>
<gene>
    <name evidence="1" type="ORF">CTEN210_06634</name>
</gene>
<dbReference type="InterPro" id="IPR032675">
    <property type="entry name" value="LRR_dom_sf"/>
</dbReference>
<evidence type="ECO:0008006" key="3">
    <source>
        <dbReference type="Google" id="ProtNLM"/>
    </source>
</evidence>
<accession>A0AAD3CQR0</accession>
<dbReference type="Pfam" id="PF13306">
    <property type="entry name" value="LRR_5"/>
    <property type="match status" value="1"/>
</dbReference>
<reference evidence="1 2" key="1">
    <citation type="journal article" date="2021" name="Sci. Rep.">
        <title>The genome of the diatom Chaetoceros tenuissimus carries an ancient integrated fragment of an extant virus.</title>
        <authorList>
            <person name="Hongo Y."/>
            <person name="Kimura K."/>
            <person name="Takaki Y."/>
            <person name="Yoshida Y."/>
            <person name="Baba S."/>
            <person name="Kobayashi G."/>
            <person name="Nagasaki K."/>
            <person name="Hano T."/>
            <person name="Tomaru Y."/>
        </authorList>
    </citation>
    <scope>NUCLEOTIDE SEQUENCE [LARGE SCALE GENOMIC DNA]</scope>
    <source>
        <strain evidence="1 2">NIES-3715</strain>
    </source>
</reference>